<evidence type="ECO:0000313" key="2">
    <source>
        <dbReference type="EMBL" id="SFP69323.1"/>
    </source>
</evidence>
<dbReference type="RefSeq" id="WP_092529808.1">
    <property type="nucleotide sequence ID" value="NZ_FOWW01000003.1"/>
</dbReference>
<organism evidence="2 3">
    <name type="scientific">Amycolatopsis arida</name>
    <dbReference type="NCBI Taxonomy" id="587909"/>
    <lineage>
        <taxon>Bacteria</taxon>
        <taxon>Bacillati</taxon>
        <taxon>Actinomycetota</taxon>
        <taxon>Actinomycetes</taxon>
        <taxon>Pseudonocardiales</taxon>
        <taxon>Pseudonocardiaceae</taxon>
        <taxon>Amycolatopsis</taxon>
    </lineage>
</organism>
<feature type="domain" description="Ribbon-helix-helix protein CopG" evidence="1">
    <location>
        <begin position="2"/>
        <end position="38"/>
    </location>
</feature>
<name>A0A1I5SF13_9PSEU</name>
<dbReference type="CDD" id="cd22231">
    <property type="entry name" value="RHH_NikR_HicB-like"/>
    <property type="match status" value="1"/>
</dbReference>
<accession>A0A1I5SF13</accession>
<dbReference type="Pfam" id="PF01402">
    <property type="entry name" value="RHH_1"/>
    <property type="match status" value="1"/>
</dbReference>
<dbReference type="InterPro" id="IPR013321">
    <property type="entry name" value="Arc_rbn_hlx_hlx"/>
</dbReference>
<proteinExistence type="predicted"/>
<evidence type="ECO:0000313" key="3">
    <source>
        <dbReference type="Proteomes" id="UP000198727"/>
    </source>
</evidence>
<dbReference type="AlphaFoldDB" id="A0A1I5SF13"/>
<keyword evidence="3" id="KW-1185">Reference proteome</keyword>
<reference evidence="3" key="1">
    <citation type="submission" date="2016-10" db="EMBL/GenBank/DDBJ databases">
        <authorList>
            <person name="Varghese N."/>
            <person name="Submissions S."/>
        </authorList>
    </citation>
    <scope>NUCLEOTIDE SEQUENCE [LARGE SCALE GENOMIC DNA]</scope>
    <source>
        <strain evidence="3">CGMCC 4.5579</strain>
    </source>
</reference>
<evidence type="ECO:0000259" key="1">
    <source>
        <dbReference type="Pfam" id="PF01402"/>
    </source>
</evidence>
<sequence length="78" mass="8377">MKLSVSLPEDDVEFVDEFARRHASASRSAVIHQAITLLRNATLENAYAAAWDEWADDADDTAGAWEGTAADGLADAGR</sequence>
<protein>
    <submittedName>
        <fullName evidence="2">Ribbon-helix-helix protein, copG family</fullName>
    </submittedName>
</protein>
<gene>
    <name evidence="2" type="ORF">SAMN05421810_103121</name>
</gene>
<dbReference type="STRING" id="587909.SAMN05421810_103121"/>
<dbReference type="Proteomes" id="UP000198727">
    <property type="component" value="Unassembled WGS sequence"/>
</dbReference>
<dbReference type="GO" id="GO:0006355">
    <property type="term" value="P:regulation of DNA-templated transcription"/>
    <property type="evidence" value="ECO:0007669"/>
    <property type="project" value="InterPro"/>
</dbReference>
<dbReference type="SUPFAM" id="SSF47598">
    <property type="entry name" value="Ribbon-helix-helix"/>
    <property type="match status" value="1"/>
</dbReference>
<dbReference type="InterPro" id="IPR002145">
    <property type="entry name" value="CopG"/>
</dbReference>
<dbReference type="Gene3D" id="1.10.1220.10">
    <property type="entry name" value="Met repressor-like"/>
    <property type="match status" value="1"/>
</dbReference>
<dbReference type="EMBL" id="FOWW01000003">
    <property type="protein sequence ID" value="SFP69323.1"/>
    <property type="molecule type" value="Genomic_DNA"/>
</dbReference>
<dbReference type="InterPro" id="IPR010985">
    <property type="entry name" value="Ribbon_hlx_hlx"/>
</dbReference>